<organism evidence="5 6">
    <name type="scientific">Diaphorina citri</name>
    <name type="common">Asian citrus psyllid</name>
    <dbReference type="NCBI Taxonomy" id="121845"/>
    <lineage>
        <taxon>Eukaryota</taxon>
        <taxon>Metazoa</taxon>
        <taxon>Ecdysozoa</taxon>
        <taxon>Arthropoda</taxon>
        <taxon>Hexapoda</taxon>
        <taxon>Insecta</taxon>
        <taxon>Pterygota</taxon>
        <taxon>Neoptera</taxon>
        <taxon>Paraneoptera</taxon>
        <taxon>Hemiptera</taxon>
        <taxon>Sternorrhyncha</taxon>
        <taxon>Psylloidea</taxon>
        <taxon>Psyllidae</taxon>
        <taxon>Diaphorininae</taxon>
        <taxon>Diaphorina</taxon>
    </lineage>
</organism>
<dbReference type="STRING" id="121845.A0A3Q0J8B3"/>
<dbReference type="PANTHER" id="PTHR19139:SF270">
    <property type="entry name" value="ENTOMOGLYCEROPORIN 1-RELATED"/>
    <property type="match status" value="1"/>
</dbReference>
<reference evidence="6" key="1">
    <citation type="submission" date="2025-08" db="UniProtKB">
        <authorList>
            <consortium name="RefSeq"/>
        </authorList>
    </citation>
    <scope>IDENTIFICATION</scope>
</reference>
<sequence length="112" mass="12694">MVLCAAWDYKCLDKHDSLPLKFGFAVTALAIPGAQFAGCSINPARSFGPALVTGHWENHWVSTRLREKYLPLSCYRMLMVYFLSTTPQYLQTIHRLHLIAFSSLVALCIIYI</sequence>
<evidence type="ECO:0000256" key="2">
    <source>
        <dbReference type="ARBA" id="ARBA00022692"/>
    </source>
</evidence>
<dbReference type="PANTHER" id="PTHR19139">
    <property type="entry name" value="AQUAPORIN TRANSPORTER"/>
    <property type="match status" value="1"/>
</dbReference>
<dbReference type="Gene3D" id="1.20.1080.10">
    <property type="entry name" value="Glycerol uptake facilitator protein"/>
    <property type="match status" value="1"/>
</dbReference>
<dbReference type="AlphaFoldDB" id="A0A3Q0J8B3"/>
<evidence type="ECO:0000313" key="5">
    <source>
        <dbReference type="Proteomes" id="UP000079169"/>
    </source>
</evidence>
<evidence type="ECO:0000256" key="3">
    <source>
        <dbReference type="ARBA" id="ARBA00022989"/>
    </source>
</evidence>
<dbReference type="InterPro" id="IPR023271">
    <property type="entry name" value="Aquaporin-like"/>
</dbReference>
<dbReference type="RefSeq" id="XP_026684712.1">
    <property type="nucleotide sequence ID" value="XM_026828911.1"/>
</dbReference>
<gene>
    <name evidence="6" type="primary">LOC103516545</name>
</gene>
<name>A0A3Q0J8B3_DIACI</name>
<dbReference type="InterPro" id="IPR034294">
    <property type="entry name" value="Aquaporin_transptr"/>
</dbReference>
<comment type="subcellular location">
    <subcellularLocation>
        <location evidence="1">Membrane</location>
        <topology evidence="1">Multi-pass membrane protein</topology>
    </subcellularLocation>
</comment>
<dbReference type="Pfam" id="PF00230">
    <property type="entry name" value="MIP"/>
    <property type="match status" value="1"/>
</dbReference>
<keyword evidence="4" id="KW-0472">Membrane</keyword>
<keyword evidence="3" id="KW-1133">Transmembrane helix</keyword>
<evidence type="ECO:0000256" key="4">
    <source>
        <dbReference type="ARBA" id="ARBA00023136"/>
    </source>
</evidence>
<dbReference type="InterPro" id="IPR000425">
    <property type="entry name" value="MIP"/>
</dbReference>
<dbReference type="GO" id="GO:0005886">
    <property type="term" value="C:plasma membrane"/>
    <property type="evidence" value="ECO:0007669"/>
    <property type="project" value="TreeGrafter"/>
</dbReference>
<accession>A0A3Q0J8B3</accession>
<dbReference type="KEGG" id="dci:103516545"/>
<dbReference type="Proteomes" id="UP000079169">
    <property type="component" value="Unplaced"/>
</dbReference>
<dbReference type="PaxDb" id="121845-A0A3Q0J8B3"/>
<protein>
    <submittedName>
        <fullName evidence="6">Aquaporin TIP1-2-like</fullName>
    </submittedName>
</protein>
<proteinExistence type="predicted"/>
<dbReference type="GO" id="GO:0015267">
    <property type="term" value="F:channel activity"/>
    <property type="evidence" value="ECO:0007669"/>
    <property type="project" value="InterPro"/>
</dbReference>
<keyword evidence="5" id="KW-1185">Reference proteome</keyword>
<evidence type="ECO:0000256" key="1">
    <source>
        <dbReference type="ARBA" id="ARBA00004141"/>
    </source>
</evidence>
<evidence type="ECO:0000313" key="6">
    <source>
        <dbReference type="RefSeq" id="XP_026684712.1"/>
    </source>
</evidence>
<keyword evidence="2" id="KW-0812">Transmembrane</keyword>
<dbReference type="GeneID" id="103516545"/>
<dbReference type="SUPFAM" id="SSF81338">
    <property type="entry name" value="Aquaporin-like"/>
    <property type="match status" value="1"/>
</dbReference>